<dbReference type="PANTHER" id="PTHR20883">
    <property type="entry name" value="PHYTANOYL-COA DIOXYGENASE DOMAIN CONTAINING 1"/>
    <property type="match status" value="1"/>
</dbReference>
<dbReference type="OrthoDB" id="9791262at2"/>
<dbReference type="InterPro" id="IPR008775">
    <property type="entry name" value="Phytyl_CoA_dOase-like"/>
</dbReference>
<sequence length="270" mass="30879">MKLNEQQISQYHEKGFLMIENYLSEEEVGILIEQLPNTIVKDSPRIILEDNGSVRSVFAPHFTNDTYARLSRLNRLVMPAEQLINNKIYIHQYKINTKKGLKGEWWEWHQDFPYWHIDDGISKPDMVSVMIYLQDTNSSNGALMLIPETHKLGVVKFAEKEALAAAAEQNDNDYRSSLNADIKFTVDHELIRELSVANGIITTAGEKGSVLFFHGNIFHASNINLTPFDRDAILITYNSIDNLPQNKQNPRPDFLSGRDYSPIEDLVTTI</sequence>
<accession>A0A497YCD1</accession>
<organism evidence="2 4">
    <name type="scientific">Pedobacter alluvionis</name>
    <dbReference type="NCBI Taxonomy" id="475253"/>
    <lineage>
        <taxon>Bacteria</taxon>
        <taxon>Pseudomonadati</taxon>
        <taxon>Bacteroidota</taxon>
        <taxon>Sphingobacteriia</taxon>
        <taxon>Sphingobacteriales</taxon>
        <taxon>Sphingobacteriaceae</taxon>
        <taxon>Pedobacter</taxon>
    </lineage>
</organism>
<protein>
    <submittedName>
        <fullName evidence="2">Ectoine hydroxylase</fullName>
    </submittedName>
</protein>
<evidence type="ECO:0000313" key="5">
    <source>
        <dbReference type="Proteomes" id="UP000297429"/>
    </source>
</evidence>
<name>A0A497YCD1_9SPHI</name>
<comment type="cofactor">
    <cofactor evidence="1">
        <name>Fe(2+)</name>
        <dbReference type="ChEBI" id="CHEBI:29033"/>
    </cofactor>
</comment>
<reference evidence="2 4" key="1">
    <citation type="submission" date="2018-10" db="EMBL/GenBank/DDBJ databases">
        <title>Genomic Encyclopedia of Archaeal and Bacterial Type Strains, Phase II (KMG-II): from individual species to whole genera.</title>
        <authorList>
            <person name="Goeker M."/>
        </authorList>
    </citation>
    <scope>NUCLEOTIDE SEQUENCE [LARGE SCALE GENOMIC DNA]</scope>
    <source>
        <strain evidence="2 4">DSM 19624</strain>
    </source>
</reference>
<evidence type="ECO:0000256" key="1">
    <source>
        <dbReference type="ARBA" id="ARBA00001954"/>
    </source>
</evidence>
<evidence type="ECO:0000313" key="4">
    <source>
        <dbReference type="Proteomes" id="UP000273898"/>
    </source>
</evidence>
<dbReference type="Pfam" id="PF05721">
    <property type="entry name" value="PhyH"/>
    <property type="match status" value="1"/>
</dbReference>
<dbReference type="GO" id="GO:0016706">
    <property type="term" value="F:2-oxoglutarate-dependent dioxygenase activity"/>
    <property type="evidence" value="ECO:0007669"/>
    <property type="project" value="UniProtKB-ARBA"/>
</dbReference>
<evidence type="ECO:0000313" key="2">
    <source>
        <dbReference type="EMBL" id="RLJ80978.1"/>
    </source>
</evidence>
<dbReference type="EMBL" id="SOPX01000004">
    <property type="protein sequence ID" value="TFB29418.1"/>
    <property type="molecule type" value="Genomic_DNA"/>
</dbReference>
<keyword evidence="5" id="KW-1185">Reference proteome</keyword>
<dbReference type="Gene3D" id="2.60.120.620">
    <property type="entry name" value="q2cbj1_9rhob like domain"/>
    <property type="match status" value="1"/>
</dbReference>
<dbReference type="RefSeq" id="WP_121281956.1">
    <property type="nucleotide sequence ID" value="NZ_RCCK01000002.1"/>
</dbReference>
<comment type="caution">
    <text evidence="2">The sequence shown here is derived from an EMBL/GenBank/DDBJ whole genome shotgun (WGS) entry which is preliminary data.</text>
</comment>
<gene>
    <name evidence="2" type="ORF">BCL90_0031</name>
    <name evidence="3" type="ORF">E3V97_20485</name>
</gene>
<proteinExistence type="predicted"/>
<dbReference type="EMBL" id="RCCK01000002">
    <property type="protein sequence ID" value="RLJ80978.1"/>
    <property type="molecule type" value="Genomic_DNA"/>
</dbReference>
<reference evidence="3 5" key="2">
    <citation type="submission" date="2019-03" db="EMBL/GenBank/DDBJ databases">
        <authorList>
            <person name="He R.-H."/>
        </authorList>
    </citation>
    <scope>NUCLEOTIDE SEQUENCE [LARGE SCALE GENOMIC DNA]</scope>
    <source>
        <strain evidence="3 5">DSM 19624</strain>
    </source>
</reference>
<dbReference type="AlphaFoldDB" id="A0A497YCD1"/>
<dbReference type="Proteomes" id="UP000297429">
    <property type="component" value="Unassembled WGS sequence"/>
</dbReference>
<dbReference type="GO" id="GO:0005506">
    <property type="term" value="F:iron ion binding"/>
    <property type="evidence" value="ECO:0007669"/>
    <property type="project" value="UniProtKB-ARBA"/>
</dbReference>
<evidence type="ECO:0000313" key="3">
    <source>
        <dbReference type="EMBL" id="TFB29418.1"/>
    </source>
</evidence>
<dbReference type="SUPFAM" id="SSF51197">
    <property type="entry name" value="Clavaminate synthase-like"/>
    <property type="match status" value="1"/>
</dbReference>
<dbReference type="PANTHER" id="PTHR20883:SF48">
    <property type="entry name" value="ECTOINE DIOXYGENASE"/>
    <property type="match status" value="1"/>
</dbReference>
<dbReference type="Proteomes" id="UP000273898">
    <property type="component" value="Unassembled WGS sequence"/>
</dbReference>